<dbReference type="EMBL" id="AMPZ03000002">
    <property type="protein sequence ID" value="KAH9590943.1"/>
    <property type="molecule type" value="Genomic_DNA"/>
</dbReference>
<reference evidence="2" key="4">
    <citation type="journal article" date="2022" name="PLoS Pathog.">
        <title>Chromosome-level genome of Schistosoma haematobium underpins genome-wide explorations of molecular variation.</title>
        <authorList>
            <person name="Stroehlein A.J."/>
            <person name="Korhonen P.K."/>
            <person name="Lee V.V."/>
            <person name="Ralph S.A."/>
            <person name="Mentink-Kane M."/>
            <person name="You H."/>
            <person name="McManus D.P."/>
            <person name="Tchuente L.T."/>
            <person name="Stothard J.R."/>
            <person name="Kaur P."/>
            <person name="Dudchenko O."/>
            <person name="Aiden E.L."/>
            <person name="Yang B."/>
            <person name="Yang H."/>
            <person name="Emery A.M."/>
            <person name="Webster B.L."/>
            <person name="Brindley P.J."/>
            <person name="Rollinson D."/>
            <person name="Chang B.C.H."/>
            <person name="Gasser R.B."/>
            <person name="Young N.D."/>
        </authorList>
    </citation>
    <scope>NUCLEOTIDE SEQUENCE</scope>
</reference>
<organism evidence="3">
    <name type="scientific">Schistosoma haematobium</name>
    <name type="common">Blood fluke</name>
    <dbReference type="NCBI Taxonomy" id="6185"/>
    <lineage>
        <taxon>Eukaryota</taxon>
        <taxon>Metazoa</taxon>
        <taxon>Spiralia</taxon>
        <taxon>Lophotrochozoa</taxon>
        <taxon>Platyhelminthes</taxon>
        <taxon>Trematoda</taxon>
        <taxon>Digenea</taxon>
        <taxon>Strigeidida</taxon>
        <taxon>Schistosomatoidea</taxon>
        <taxon>Schistosomatidae</taxon>
        <taxon>Schistosoma</taxon>
    </lineage>
</organism>
<name>A0A094ZWJ4_SCHHA</name>
<keyword evidence="4" id="KW-1185">Reference proteome</keyword>
<keyword evidence="1" id="KW-0732">Signal</keyword>
<dbReference type="GeneID" id="24594422"/>
<dbReference type="EMBL" id="KL251060">
    <property type="protein sequence ID" value="KGB38697.1"/>
    <property type="molecule type" value="Genomic_DNA"/>
</dbReference>
<evidence type="ECO:0000313" key="3">
    <source>
        <dbReference type="EMBL" id="KGB38697.1"/>
    </source>
</evidence>
<evidence type="ECO:0000313" key="4">
    <source>
        <dbReference type="Proteomes" id="UP000471633"/>
    </source>
</evidence>
<gene>
    <name evidence="2" type="primary">SGSM3_4</name>
    <name evidence="2" type="ORF">MS3_00003421</name>
    <name evidence="3" type="ORF">MS3_07091</name>
</gene>
<feature type="signal peptide" evidence="1">
    <location>
        <begin position="1"/>
        <end position="16"/>
    </location>
</feature>
<evidence type="ECO:0000313" key="2">
    <source>
        <dbReference type="EMBL" id="KAH9590943.1"/>
    </source>
</evidence>
<dbReference type="Proteomes" id="UP000471633">
    <property type="component" value="Unassembled WGS sequence"/>
</dbReference>
<protein>
    <submittedName>
        <fullName evidence="2">Small G protein signaling modulator 3</fullName>
    </submittedName>
</protein>
<dbReference type="KEGG" id="shx:MS3_00003421"/>
<feature type="chain" id="PRO_5042327106" evidence="1">
    <location>
        <begin position="17"/>
        <end position="147"/>
    </location>
</feature>
<dbReference type="AlphaFoldDB" id="A0A094ZWJ4"/>
<accession>A0A094ZWJ4</accession>
<reference evidence="3" key="1">
    <citation type="journal article" date="2012" name="Nat. Genet.">
        <title>Whole-genome sequence of Schistosoma haematobium.</title>
        <authorList>
            <person name="Young N.D."/>
            <person name="Jex A.R."/>
            <person name="Li B."/>
            <person name="Liu S."/>
            <person name="Yang L."/>
            <person name="Xiong Z."/>
            <person name="Li Y."/>
            <person name="Cantacessi C."/>
            <person name="Hall R.S."/>
            <person name="Xu X."/>
            <person name="Chen F."/>
            <person name="Wu X."/>
            <person name="Zerlotini A."/>
            <person name="Oliveira G."/>
            <person name="Hofmann A."/>
            <person name="Zhang G."/>
            <person name="Fang X."/>
            <person name="Kang Y."/>
            <person name="Campbell B.E."/>
            <person name="Loukas A."/>
            <person name="Ranganathan S."/>
            <person name="Rollinson D."/>
            <person name="Rinaldi G."/>
            <person name="Brindley P.J."/>
            <person name="Yang H."/>
            <person name="Wang J."/>
            <person name="Wang J."/>
            <person name="Gasser R.B."/>
        </authorList>
    </citation>
    <scope>NUCLEOTIDE SEQUENCE [LARGE SCALE GENOMIC DNA]</scope>
</reference>
<dbReference type="CTD" id="24594422"/>
<reference evidence="2" key="3">
    <citation type="submission" date="2021-06" db="EMBL/GenBank/DDBJ databases">
        <title>Chromosome-level genome assembly for S. haematobium.</title>
        <authorList>
            <person name="Stroehlein A.J."/>
        </authorList>
    </citation>
    <scope>NUCLEOTIDE SEQUENCE</scope>
</reference>
<dbReference type="RefSeq" id="XP_012798457.1">
    <property type="nucleotide sequence ID" value="XM_012943003.1"/>
</dbReference>
<reference evidence="2" key="2">
    <citation type="journal article" date="2019" name="Gigascience">
        <title>High-quality Schistosoma haematobium genome achieved by single-molecule and long-range sequencing.</title>
        <authorList>
            <person name="Stroehlein A.J."/>
            <person name="Korhonen P.K."/>
            <person name="Chong T.M."/>
            <person name="Lim Y.L."/>
            <person name="Chan K.G."/>
            <person name="Webster B."/>
            <person name="Rollinson D."/>
            <person name="Brindley P.J."/>
            <person name="Gasser R.B."/>
            <person name="Young N.D."/>
        </authorList>
    </citation>
    <scope>NUCLEOTIDE SEQUENCE</scope>
</reference>
<sequence length="147" mass="16633">MLLNIINGVLMLFISCREPIQYPCQLKNKLLKSYLAKRQFQRPKSLFTTLFASVASNGQPYRRITGMAVPFQYSIGNNDLSPPSSSIHYKPAYVSVSLHEGSVEADDPKLKNVHQTEILVELKQSIQLKKLRHSYSGDQGLFSYPQS</sequence>
<evidence type="ECO:0000256" key="1">
    <source>
        <dbReference type="SAM" id="SignalP"/>
    </source>
</evidence>
<proteinExistence type="predicted"/>